<keyword evidence="1" id="KW-0489">Methyltransferase</keyword>
<gene>
    <name evidence="1" type="ORF">ABGN05_29215</name>
</gene>
<organism evidence="1 2">
    <name type="scientific">Aquibium pacificus</name>
    <dbReference type="NCBI Taxonomy" id="3153579"/>
    <lineage>
        <taxon>Bacteria</taxon>
        <taxon>Pseudomonadati</taxon>
        <taxon>Pseudomonadota</taxon>
        <taxon>Alphaproteobacteria</taxon>
        <taxon>Hyphomicrobiales</taxon>
        <taxon>Phyllobacteriaceae</taxon>
        <taxon>Aquibium</taxon>
    </lineage>
</organism>
<sequence>MPHATITEQAFLAPAKADPYRNTNSLEFGFRAKRFRHVQRLIETILSERGTADILDLGGTETYWKIGEDFIKANRHRLRFTIVNTEDQEIEQRDVFGFHKDSATNPSLFEGRRFDLVHSNSVIEHVGSWLDMVDFAENTRRLAPRYYMQTPNFWFPYEPHFRTAGFQYLPARVRERLIMRYSLGFFRRIGTIEEARDIIYHHHLLSTREIRKLFPDATVRHEKVAGLNKSIIAIRDVPAGR</sequence>
<reference evidence="1 2" key="1">
    <citation type="submission" date="2024-05" db="EMBL/GenBank/DDBJ databases">
        <authorList>
            <person name="Jiang F."/>
        </authorList>
    </citation>
    <scope>NUCLEOTIDE SEQUENCE [LARGE SCALE GENOMIC DNA]</scope>
    <source>
        <strain evidence="1 2">LZ166</strain>
    </source>
</reference>
<dbReference type="Proteomes" id="UP001556692">
    <property type="component" value="Unassembled WGS sequence"/>
</dbReference>
<dbReference type="EMBL" id="JBDPGJ010000011">
    <property type="protein sequence ID" value="MEX0409726.1"/>
    <property type="molecule type" value="Genomic_DNA"/>
</dbReference>
<keyword evidence="2" id="KW-1185">Reference proteome</keyword>
<dbReference type="GO" id="GO:0008168">
    <property type="term" value="F:methyltransferase activity"/>
    <property type="evidence" value="ECO:0007669"/>
    <property type="project" value="UniProtKB-KW"/>
</dbReference>
<dbReference type="InterPro" id="IPR029063">
    <property type="entry name" value="SAM-dependent_MTases_sf"/>
</dbReference>
<accession>A0ABV3SV17</accession>
<comment type="caution">
    <text evidence="1">The sequence shown here is derived from an EMBL/GenBank/DDBJ whole genome shotgun (WGS) entry which is preliminary data.</text>
</comment>
<evidence type="ECO:0000313" key="1">
    <source>
        <dbReference type="EMBL" id="MEX0409726.1"/>
    </source>
</evidence>
<dbReference type="SUPFAM" id="SSF53335">
    <property type="entry name" value="S-adenosyl-L-methionine-dependent methyltransferases"/>
    <property type="match status" value="1"/>
</dbReference>
<dbReference type="RefSeq" id="WP_367957583.1">
    <property type="nucleotide sequence ID" value="NZ_JBDPGJ010000011.1"/>
</dbReference>
<dbReference type="GO" id="GO:0032259">
    <property type="term" value="P:methylation"/>
    <property type="evidence" value="ECO:0007669"/>
    <property type="project" value="UniProtKB-KW"/>
</dbReference>
<proteinExistence type="predicted"/>
<name>A0ABV3SV17_9HYPH</name>
<evidence type="ECO:0000313" key="2">
    <source>
        <dbReference type="Proteomes" id="UP001556692"/>
    </source>
</evidence>
<protein>
    <submittedName>
        <fullName evidence="1">SAM-dependent methyltransferase</fullName>
    </submittedName>
</protein>
<dbReference type="Gene3D" id="3.40.50.150">
    <property type="entry name" value="Vaccinia Virus protein VP39"/>
    <property type="match status" value="1"/>
</dbReference>
<keyword evidence="1" id="KW-0808">Transferase</keyword>